<dbReference type="Proteomes" id="UP001205560">
    <property type="component" value="Unassembled WGS sequence"/>
</dbReference>
<organism evidence="2 3">
    <name type="scientific">Massilia norwichensis</name>
    <dbReference type="NCBI Taxonomy" id="1442366"/>
    <lineage>
        <taxon>Bacteria</taxon>
        <taxon>Pseudomonadati</taxon>
        <taxon>Pseudomonadota</taxon>
        <taxon>Betaproteobacteria</taxon>
        <taxon>Burkholderiales</taxon>
        <taxon>Oxalobacteraceae</taxon>
        <taxon>Telluria group</taxon>
        <taxon>Massilia</taxon>
    </lineage>
</organism>
<dbReference type="SUPFAM" id="SSF56954">
    <property type="entry name" value="Outer membrane efflux proteins (OEP)"/>
    <property type="match status" value="1"/>
</dbReference>
<dbReference type="PANTHER" id="PTHR30203">
    <property type="entry name" value="OUTER MEMBRANE CATION EFFLUX PROTEIN"/>
    <property type="match status" value="1"/>
</dbReference>
<dbReference type="PROSITE" id="PS51257">
    <property type="entry name" value="PROKAR_LIPOPROTEIN"/>
    <property type="match status" value="1"/>
</dbReference>
<keyword evidence="3" id="KW-1185">Reference proteome</keyword>
<dbReference type="PANTHER" id="PTHR30203:SF24">
    <property type="entry name" value="BLR4935 PROTEIN"/>
    <property type="match status" value="1"/>
</dbReference>
<evidence type="ECO:0000313" key="3">
    <source>
        <dbReference type="Proteomes" id="UP001205560"/>
    </source>
</evidence>
<dbReference type="EMBL" id="JANUGX010000015">
    <property type="protein sequence ID" value="MCS0590315.1"/>
    <property type="molecule type" value="Genomic_DNA"/>
</dbReference>
<protein>
    <submittedName>
        <fullName evidence="2">TolC family protein</fullName>
    </submittedName>
</protein>
<accession>A0ABT2A7Y9</accession>
<name>A0ABT2A7Y9_9BURK</name>
<dbReference type="RefSeq" id="WP_258846095.1">
    <property type="nucleotide sequence ID" value="NZ_JANUGX010000015.1"/>
</dbReference>
<dbReference type="InterPro" id="IPR010131">
    <property type="entry name" value="MdtP/NodT-like"/>
</dbReference>
<keyword evidence="1" id="KW-0732">Signal</keyword>
<feature type="chain" id="PRO_5045562867" evidence="1">
    <location>
        <begin position="25"/>
        <end position="466"/>
    </location>
</feature>
<evidence type="ECO:0000256" key="1">
    <source>
        <dbReference type="SAM" id="SignalP"/>
    </source>
</evidence>
<gene>
    <name evidence="2" type="ORF">NX782_14050</name>
</gene>
<feature type="signal peptide" evidence="1">
    <location>
        <begin position="1"/>
        <end position="24"/>
    </location>
</feature>
<proteinExistence type="predicted"/>
<comment type="caution">
    <text evidence="2">The sequence shown here is derived from an EMBL/GenBank/DDBJ whole genome shotgun (WGS) entry which is preliminary data.</text>
</comment>
<dbReference type="Gene3D" id="1.20.1600.10">
    <property type="entry name" value="Outer membrane efflux proteins (OEP)"/>
    <property type="match status" value="1"/>
</dbReference>
<evidence type="ECO:0000313" key="2">
    <source>
        <dbReference type="EMBL" id="MCS0590315.1"/>
    </source>
</evidence>
<sequence length="466" mass="50402">MNLKMLGAPLALAVLAGCSTVAPGGGFDSVAAGARDRIGVEPRLARDDAAARELAQVVETTLAKPLGMDDAVKVAVLAHPGLQASYWKVGIAQADLVQAGRLPNPVLDYKHVGNGGGVAIERTFTVNLVRLLTLPLASRLEAQRFEQARLEVAREIEQHARDTRIAWVEAVAANQALEYARQVDAAAEASAELAGRMAKVGNMSQLDLSREQLYHAETQAALALAGKEAVASREKLTRLLGLWGKDAQYSLPEHLPELPAAPAQLRDIERIAIEQRLDVQAAKLDAQATAANLGLTKATRFVNVLDLGYVNESDSHAPTARGYELSLELPLFDWGGARTARAEGVYMQALQRVAQAAVTARSEARESYLGYRTAFDVAAHYRDTIIPLRKKISKEVLLRYNGMLLSTQDLLADSRDQADAVSNYIDALKEFWTAHASLEAALGVRLGGDGKAQHVQHEQNHEEHAE</sequence>
<reference evidence="2 3" key="1">
    <citation type="submission" date="2022-08" db="EMBL/GenBank/DDBJ databases">
        <title>Reclassification of Massilia species as members of the genera Telluria, Duganella, Pseudoduganella, Mokoshia gen. nov. and Zemynaea gen. nov. using orthogonal and non-orthogonal genome-based approaches.</title>
        <authorList>
            <person name="Bowman J.P."/>
        </authorList>
    </citation>
    <scope>NUCLEOTIDE SEQUENCE [LARGE SCALE GENOMIC DNA]</scope>
    <source>
        <strain evidence="2 3">LMG 28164</strain>
    </source>
</reference>